<feature type="transmembrane region" description="Helical" evidence="1">
    <location>
        <begin position="69"/>
        <end position="94"/>
    </location>
</feature>
<evidence type="ECO:0000313" key="2">
    <source>
        <dbReference type="EMBL" id="MFC6440344.1"/>
    </source>
</evidence>
<organism evidence="2 3">
    <name type="scientific">Pseudobowmanella zhangzhouensis</name>
    <dbReference type="NCBI Taxonomy" id="1537679"/>
    <lineage>
        <taxon>Bacteria</taxon>
        <taxon>Pseudomonadati</taxon>
        <taxon>Pseudomonadota</taxon>
        <taxon>Gammaproteobacteria</taxon>
        <taxon>Alteromonadales</taxon>
        <taxon>Alteromonadaceae</taxon>
    </lineage>
</organism>
<evidence type="ECO:0008006" key="4">
    <source>
        <dbReference type="Google" id="ProtNLM"/>
    </source>
</evidence>
<feature type="transmembrane region" description="Helical" evidence="1">
    <location>
        <begin position="192"/>
        <end position="217"/>
    </location>
</feature>
<reference evidence="3" key="1">
    <citation type="journal article" date="2019" name="Int. J. Syst. Evol. Microbiol.">
        <title>The Global Catalogue of Microorganisms (GCM) 10K type strain sequencing project: providing services to taxonomists for standard genome sequencing and annotation.</title>
        <authorList>
            <consortium name="The Broad Institute Genomics Platform"/>
            <consortium name="The Broad Institute Genome Sequencing Center for Infectious Disease"/>
            <person name="Wu L."/>
            <person name="Ma J."/>
        </authorList>
    </citation>
    <scope>NUCLEOTIDE SEQUENCE [LARGE SCALE GENOMIC DNA]</scope>
    <source>
        <strain evidence="3">CGMCC 1.16031</strain>
    </source>
</reference>
<feature type="transmembrane region" description="Helical" evidence="1">
    <location>
        <begin position="150"/>
        <end position="171"/>
    </location>
</feature>
<dbReference type="EMBL" id="JBHSUS010000001">
    <property type="protein sequence ID" value="MFC6440344.1"/>
    <property type="molecule type" value="Genomic_DNA"/>
</dbReference>
<feature type="transmembrane region" description="Helical" evidence="1">
    <location>
        <begin position="12"/>
        <end position="34"/>
    </location>
</feature>
<feature type="transmembrane region" description="Helical" evidence="1">
    <location>
        <begin position="115"/>
        <end position="144"/>
    </location>
</feature>
<keyword evidence="1" id="KW-1133">Transmembrane helix</keyword>
<evidence type="ECO:0000313" key="3">
    <source>
        <dbReference type="Proteomes" id="UP001596364"/>
    </source>
</evidence>
<keyword evidence="1" id="KW-0812">Transmembrane</keyword>
<dbReference type="Proteomes" id="UP001596364">
    <property type="component" value="Unassembled WGS sequence"/>
</dbReference>
<comment type="caution">
    <text evidence="2">The sequence shown here is derived from an EMBL/GenBank/DDBJ whole genome shotgun (WGS) entry which is preliminary data.</text>
</comment>
<keyword evidence="3" id="KW-1185">Reference proteome</keyword>
<evidence type="ECO:0000256" key="1">
    <source>
        <dbReference type="SAM" id="Phobius"/>
    </source>
</evidence>
<feature type="transmembrane region" description="Helical" evidence="1">
    <location>
        <begin position="229"/>
        <end position="249"/>
    </location>
</feature>
<accession>A0ABW1XNS2</accession>
<name>A0ABW1XNS2_9ALTE</name>
<proteinExistence type="predicted"/>
<protein>
    <recommendedName>
        <fullName evidence="4">Membrane domain of glycerophosphoryl diester phosphodiesterase</fullName>
    </recommendedName>
</protein>
<dbReference type="RefSeq" id="WP_131258142.1">
    <property type="nucleotide sequence ID" value="NZ_JBHSUS010000001.1"/>
</dbReference>
<keyword evidence="1" id="KW-0472">Membrane</keyword>
<sequence length="261" mass="29379">MMKAFKTVWMCKWAALLTLVIEWLILLPAFVLLMKFGNQYVVADINATPIGSPEFLAVFFGAMKSSDGFSLGLMSFALLLPILLLTKLALTAGLTAQMQTGNVRLVGWFSDAGRLFWPALGLFLRWLVVPLVLVGMMALVTMLLPDEWTWVKAGLLLFGWLLSLSWFMHALNINVQRERLSLWRGGKSLFKNFVTVLGFMLIFALLLALCGGMNLLLGEHNLDASSGMWLGYVFSFLVALLVRFVVIYWQAVHVHWWQKTA</sequence>
<gene>
    <name evidence="2" type="ORF">ACFP85_09315</name>
</gene>